<reference evidence="1 2" key="1">
    <citation type="journal article" date="2018" name="Mol. Biol. Evol.">
        <title>Broad Genomic Sampling Reveals a Smut Pathogenic Ancestry of the Fungal Clade Ustilaginomycotina.</title>
        <authorList>
            <person name="Kijpornyongpan T."/>
            <person name="Mondo S.J."/>
            <person name="Barry K."/>
            <person name="Sandor L."/>
            <person name="Lee J."/>
            <person name="Lipzen A."/>
            <person name="Pangilinan J."/>
            <person name="LaButti K."/>
            <person name="Hainaut M."/>
            <person name="Henrissat B."/>
            <person name="Grigoriev I.V."/>
            <person name="Spatafora J.W."/>
            <person name="Aime M.C."/>
        </authorList>
    </citation>
    <scope>NUCLEOTIDE SEQUENCE [LARGE SCALE GENOMIC DNA]</scope>
    <source>
        <strain evidence="1 2">SA 807</strain>
    </source>
</reference>
<dbReference type="EMBL" id="KZ819684">
    <property type="protein sequence ID" value="PWN54465.1"/>
    <property type="molecule type" value="Genomic_DNA"/>
</dbReference>
<sequence length="400" mass="43389">MSIQSQLSAIWRPIILPKATSGATSTLQRSSQNLCLVSPTCFYLFGGELKPRTPVGDEVVKVSLKPTPSSSTLSSEVDVRAKSGSESFWPRPRVGACMTRHPDPAKRSLILWGGRGGKDMAPLPYSSSQEEEGGKEDLWVYQTETNQWDCKSTSGDKPEMRSYGTAASVRSSDGRDILYVHAGCPSKGRLGTLHSLDLSTNVWTQLPDAPGPARGGTVLAAISGSSSHPTEKLLARWGGFCGEEIGGPLDIFDPLKSSWSSHKVLIEGTLQEPPKRSVHGFVPFKSAKKFVTDKGEEKEGVAVLFMGEGQGAPAELGHDGAGKFLEDIYILLHSSDSDEYTFLKVEPSSIEGKGPEPRGWFAFDSWSDEEEGSTRIIIHGGLHETNERLSDAWLLEIKLV</sequence>
<protein>
    <submittedName>
        <fullName evidence="1">Uncharacterized protein</fullName>
    </submittedName>
</protein>
<dbReference type="Proteomes" id="UP000245626">
    <property type="component" value="Unassembled WGS sequence"/>
</dbReference>
<accession>A0ACD0P8S7</accession>
<evidence type="ECO:0000313" key="1">
    <source>
        <dbReference type="EMBL" id="PWN54465.1"/>
    </source>
</evidence>
<name>A0ACD0P8S7_9BASI</name>
<proteinExistence type="predicted"/>
<gene>
    <name evidence="1" type="ORF">IE53DRAFT_365462</name>
</gene>
<evidence type="ECO:0000313" key="2">
    <source>
        <dbReference type="Proteomes" id="UP000245626"/>
    </source>
</evidence>
<keyword evidence="2" id="KW-1185">Reference proteome</keyword>
<organism evidence="1 2">
    <name type="scientific">Violaceomyces palustris</name>
    <dbReference type="NCBI Taxonomy" id="1673888"/>
    <lineage>
        <taxon>Eukaryota</taxon>
        <taxon>Fungi</taxon>
        <taxon>Dikarya</taxon>
        <taxon>Basidiomycota</taxon>
        <taxon>Ustilaginomycotina</taxon>
        <taxon>Ustilaginomycetes</taxon>
        <taxon>Violaceomycetales</taxon>
        <taxon>Violaceomycetaceae</taxon>
        <taxon>Violaceomyces</taxon>
    </lineage>
</organism>